<feature type="compositionally biased region" description="Basic and acidic residues" evidence="1">
    <location>
        <begin position="50"/>
        <end position="75"/>
    </location>
</feature>
<protein>
    <submittedName>
        <fullName evidence="2">Uncharacterized protein</fullName>
    </submittedName>
</protein>
<dbReference type="EMBL" id="CAJGYO010000019">
    <property type="protein sequence ID" value="CAD6338846.1"/>
    <property type="molecule type" value="Genomic_DNA"/>
</dbReference>
<evidence type="ECO:0000256" key="1">
    <source>
        <dbReference type="SAM" id="MobiDB-lite"/>
    </source>
</evidence>
<evidence type="ECO:0000313" key="3">
    <source>
        <dbReference type="Proteomes" id="UP000604825"/>
    </source>
</evidence>
<gene>
    <name evidence="2" type="ORF">NCGR_LOCUS62944</name>
</gene>
<keyword evidence="3" id="KW-1185">Reference proteome</keyword>
<proteinExistence type="predicted"/>
<feature type="region of interest" description="Disordered" evidence="1">
    <location>
        <begin position="31"/>
        <end position="82"/>
    </location>
</feature>
<comment type="caution">
    <text evidence="2">The sequence shown here is derived from an EMBL/GenBank/DDBJ whole genome shotgun (WGS) entry which is preliminary data.</text>
</comment>
<organism evidence="2 3">
    <name type="scientific">Miscanthus lutarioriparius</name>
    <dbReference type="NCBI Taxonomy" id="422564"/>
    <lineage>
        <taxon>Eukaryota</taxon>
        <taxon>Viridiplantae</taxon>
        <taxon>Streptophyta</taxon>
        <taxon>Embryophyta</taxon>
        <taxon>Tracheophyta</taxon>
        <taxon>Spermatophyta</taxon>
        <taxon>Magnoliopsida</taxon>
        <taxon>Liliopsida</taxon>
        <taxon>Poales</taxon>
        <taxon>Poaceae</taxon>
        <taxon>PACMAD clade</taxon>
        <taxon>Panicoideae</taxon>
        <taxon>Andropogonodae</taxon>
        <taxon>Andropogoneae</taxon>
        <taxon>Saccharinae</taxon>
        <taxon>Miscanthus</taxon>
    </lineage>
</organism>
<evidence type="ECO:0000313" key="2">
    <source>
        <dbReference type="EMBL" id="CAD6338846.1"/>
    </source>
</evidence>
<sequence>MRNHRSRGRKGITAPSPAHICALPRRAVTATHAATPSRLHQHLAPPLSDTAEHPLQIREKPRRFNEEAEQKRGAFDPEGTASHSSMRSVKRLSIYTFEISTNQDLLCFWCLTDHWAKASYVILHQAGLRITRVQSISGLAFSWSSLDGPALGMMVDSCFIMLFSLIGCGTGSAVAAAQGTETITANPKQLQPKQHVWQESNAKVLEALKEIQSEHATIKRDGQWSHGHPACDLVPGDIIELLYNCDLR</sequence>
<name>A0A811SCY5_9POAL</name>
<dbReference type="Gene3D" id="2.70.150.10">
    <property type="entry name" value="Calcium-transporting ATPase, cytoplasmic transduction domain A"/>
    <property type="match status" value="1"/>
</dbReference>
<accession>A0A811SCY5</accession>
<dbReference type="Proteomes" id="UP000604825">
    <property type="component" value="Unassembled WGS sequence"/>
</dbReference>
<dbReference type="AlphaFoldDB" id="A0A811SCY5"/>
<reference evidence="2" key="1">
    <citation type="submission" date="2020-10" db="EMBL/GenBank/DDBJ databases">
        <authorList>
            <person name="Han B."/>
            <person name="Lu T."/>
            <person name="Zhao Q."/>
            <person name="Huang X."/>
            <person name="Zhao Y."/>
        </authorList>
    </citation>
    <scope>NUCLEOTIDE SEQUENCE</scope>
</reference>